<comment type="similarity">
    <text evidence="2">Belongs to the MipA/OmpV family.</text>
</comment>
<evidence type="ECO:0000313" key="6">
    <source>
        <dbReference type="EMBL" id="TRY12509.1"/>
    </source>
</evidence>
<dbReference type="Proteomes" id="UP000318126">
    <property type="component" value="Unassembled WGS sequence"/>
</dbReference>
<evidence type="ECO:0000256" key="1">
    <source>
        <dbReference type="ARBA" id="ARBA00004442"/>
    </source>
</evidence>
<keyword evidence="3" id="KW-0732">Signal</keyword>
<comment type="subcellular location">
    <subcellularLocation>
        <location evidence="1">Cell outer membrane</location>
    </subcellularLocation>
</comment>
<dbReference type="PANTHER" id="PTHR38776">
    <property type="entry name" value="MLTA-INTERACTING PROTEIN-RELATED"/>
    <property type="match status" value="1"/>
</dbReference>
<dbReference type="GO" id="GO:0009252">
    <property type="term" value="P:peptidoglycan biosynthetic process"/>
    <property type="evidence" value="ECO:0007669"/>
    <property type="project" value="TreeGrafter"/>
</dbReference>
<gene>
    <name evidence="6" type="ORF">FN961_20435</name>
</gene>
<evidence type="ECO:0000256" key="5">
    <source>
        <dbReference type="ARBA" id="ARBA00023237"/>
    </source>
</evidence>
<reference evidence="7" key="1">
    <citation type="submission" date="2019-07" db="EMBL/GenBank/DDBJ databases">
        <title>Shewanella sp. YLB-08 draft genomic sequence.</title>
        <authorList>
            <person name="Yu L."/>
        </authorList>
    </citation>
    <scope>NUCLEOTIDE SEQUENCE [LARGE SCALE GENOMIC DNA]</scope>
    <source>
        <strain evidence="7">JCM 20706</strain>
    </source>
</reference>
<keyword evidence="5" id="KW-0998">Cell outer membrane</keyword>
<comment type="caution">
    <text evidence="6">The sequence shown here is derived from an EMBL/GenBank/DDBJ whole genome shotgun (WGS) entry which is preliminary data.</text>
</comment>
<dbReference type="GO" id="GO:0009279">
    <property type="term" value="C:cell outer membrane"/>
    <property type="evidence" value="ECO:0007669"/>
    <property type="project" value="UniProtKB-SubCell"/>
</dbReference>
<proteinExistence type="inferred from homology"/>
<dbReference type="OrthoDB" id="8562138at2"/>
<dbReference type="AlphaFoldDB" id="A0A553JJ74"/>
<sequence length="129" mass="13990">MGKGTLSAKFQHDVTGVYNGYQAGVTYYHPMNLGFADFVPFVGASYLGSDYVNYYTGVLTSEATTKRPAHKGSSTFVYKAGYSLVVPLSEHLDLTQSTGYSRLGSSIADSPLIESKNQWVSSLGLTYSF</sequence>
<protein>
    <submittedName>
        <fullName evidence="6">MipA/OmpV family protein</fullName>
    </submittedName>
</protein>
<dbReference type="InterPro" id="IPR010583">
    <property type="entry name" value="MipA"/>
</dbReference>
<evidence type="ECO:0000256" key="4">
    <source>
        <dbReference type="ARBA" id="ARBA00023136"/>
    </source>
</evidence>
<accession>A0A553JJ74</accession>
<dbReference type="PANTHER" id="PTHR38776:SF1">
    <property type="entry name" value="MLTA-INTERACTING PROTEIN-RELATED"/>
    <property type="match status" value="1"/>
</dbReference>
<organism evidence="6 7">
    <name type="scientific">Shewanella hanedai</name>
    <name type="common">Alteromonas hanedai</name>
    <dbReference type="NCBI Taxonomy" id="25"/>
    <lineage>
        <taxon>Bacteria</taxon>
        <taxon>Pseudomonadati</taxon>
        <taxon>Pseudomonadota</taxon>
        <taxon>Gammaproteobacteria</taxon>
        <taxon>Alteromonadales</taxon>
        <taxon>Shewanellaceae</taxon>
        <taxon>Shewanella</taxon>
    </lineage>
</organism>
<dbReference type="Pfam" id="PF06629">
    <property type="entry name" value="MipA"/>
    <property type="match status" value="1"/>
</dbReference>
<evidence type="ECO:0000256" key="3">
    <source>
        <dbReference type="ARBA" id="ARBA00022729"/>
    </source>
</evidence>
<dbReference type="EMBL" id="VKGK01000032">
    <property type="protein sequence ID" value="TRY12509.1"/>
    <property type="molecule type" value="Genomic_DNA"/>
</dbReference>
<evidence type="ECO:0000313" key="7">
    <source>
        <dbReference type="Proteomes" id="UP000318126"/>
    </source>
</evidence>
<evidence type="ECO:0000256" key="2">
    <source>
        <dbReference type="ARBA" id="ARBA00005722"/>
    </source>
</evidence>
<keyword evidence="4" id="KW-0472">Membrane</keyword>
<name>A0A553JJ74_SHEHA</name>
<keyword evidence="7" id="KW-1185">Reference proteome</keyword>